<protein>
    <recommendedName>
        <fullName evidence="1">YgjP-like metallopeptidase domain-containing protein</fullName>
    </recommendedName>
</protein>
<evidence type="ECO:0000313" key="2">
    <source>
        <dbReference type="EMBL" id="KKK86036.1"/>
    </source>
</evidence>
<name>A0A0F9BNV6_9ZZZZ</name>
<feature type="domain" description="YgjP-like metallopeptidase" evidence="1">
    <location>
        <begin position="95"/>
        <end position="196"/>
    </location>
</feature>
<reference evidence="2" key="1">
    <citation type="journal article" date="2015" name="Nature">
        <title>Complex archaea that bridge the gap between prokaryotes and eukaryotes.</title>
        <authorList>
            <person name="Spang A."/>
            <person name="Saw J.H."/>
            <person name="Jorgensen S.L."/>
            <person name="Zaremba-Niedzwiedzka K."/>
            <person name="Martijn J."/>
            <person name="Lind A.E."/>
            <person name="van Eijk R."/>
            <person name="Schleper C."/>
            <person name="Guy L."/>
            <person name="Ettema T.J."/>
        </authorList>
    </citation>
    <scope>NUCLEOTIDE SEQUENCE</scope>
</reference>
<dbReference type="PANTHER" id="PTHR30399:SF1">
    <property type="entry name" value="UTP PYROPHOSPHATASE"/>
    <property type="match status" value="1"/>
</dbReference>
<dbReference type="InterPro" id="IPR002725">
    <property type="entry name" value="YgjP-like_metallopeptidase"/>
</dbReference>
<gene>
    <name evidence="2" type="ORF">LCGC14_2767270</name>
</gene>
<dbReference type="AlphaFoldDB" id="A0A0F9BNV6"/>
<sequence length="203" mass="24257">MGYGLIKQKGIRRERMRHHLFWIEGIGEIRFERSGKAKRINISVRPFKGVRVAVPYRISYDKAKTFANSKKKWIQKNVNKMREMERNYKFLSLNFNDIDQQEAEKILAQKLEKWAKKHCFTYNRLFIRNQKTRWGSCSPKNNISLNMKLARLPEKLMDYVILHELVHTRVKNHGLKFYIEMDRLVSNRKALDKKLKGYGLGLL</sequence>
<evidence type="ECO:0000259" key="1">
    <source>
        <dbReference type="Pfam" id="PF01863"/>
    </source>
</evidence>
<dbReference type="EMBL" id="LAZR01051033">
    <property type="protein sequence ID" value="KKK86036.1"/>
    <property type="molecule type" value="Genomic_DNA"/>
</dbReference>
<dbReference type="CDD" id="cd07344">
    <property type="entry name" value="M48_yhfN_like"/>
    <property type="match status" value="1"/>
</dbReference>
<proteinExistence type="predicted"/>
<dbReference type="PANTHER" id="PTHR30399">
    <property type="entry name" value="UNCHARACTERIZED PROTEIN YGJP"/>
    <property type="match status" value="1"/>
</dbReference>
<dbReference type="Gene3D" id="3.30.2010.10">
    <property type="entry name" value="Metalloproteases ('zincins'), catalytic domain"/>
    <property type="match status" value="1"/>
</dbReference>
<dbReference type="Pfam" id="PF01863">
    <property type="entry name" value="YgjP-like"/>
    <property type="match status" value="1"/>
</dbReference>
<organism evidence="2">
    <name type="scientific">marine sediment metagenome</name>
    <dbReference type="NCBI Taxonomy" id="412755"/>
    <lineage>
        <taxon>unclassified sequences</taxon>
        <taxon>metagenomes</taxon>
        <taxon>ecological metagenomes</taxon>
    </lineage>
</organism>
<comment type="caution">
    <text evidence="2">The sequence shown here is derived from an EMBL/GenBank/DDBJ whole genome shotgun (WGS) entry which is preliminary data.</text>
</comment>
<dbReference type="InterPro" id="IPR053136">
    <property type="entry name" value="UTP_pyrophosphatase-like"/>
</dbReference>
<accession>A0A0F9BNV6</accession>